<reference evidence="4 5" key="1">
    <citation type="submission" date="2019-12" db="EMBL/GenBank/DDBJ databases">
        <title>Genomic-based taxomic classification of the family Erythrobacteraceae.</title>
        <authorList>
            <person name="Xu L."/>
        </authorList>
    </citation>
    <scope>NUCLEOTIDE SEQUENCE [LARGE SCALE GENOMIC DNA]</scope>
    <source>
        <strain evidence="4 5">JCM 17468</strain>
    </source>
</reference>
<proteinExistence type="predicted"/>
<keyword evidence="2" id="KW-0677">Repeat</keyword>
<comment type="caution">
    <text evidence="4">The sequence shown here is derived from an EMBL/GenBank/DDBJ whole genome shotgun (WGS) entry which is preliminary data.</text>
</comment>
<dbReference type="PROSITE" id="PS50206">
    <property type="entry name" value="RHODANESE_3"/>
    <property type="match status" value="2"/>
</dbReference>
<dbReference type="Pfam" id="PF00581">
    <property type="entry name" value="Rhodanese"/>
    <property type="match status" value="2"/>
</dbReference>
<protein>
    <submittedName>
        <fullName evidence="4">Sulfurtransferase</fullName>
    </submittedName>
</protein>
<dbReference type="GO" id="GO:0004792">
    <property type="term" value="F:thiosulfate-cyanide sulfurtransferase activity"/>
    <property type="evidence" value="ECO:0007669"/>
    <property type="project" value="InterPro"/>
</dbReference>
<sequence length="281" mass="30284">MDSLVSTDWLAAHLGEPDLVVLDATRHLPGVERVPLEDFRTAHLPGARFLDLASLTDRDSSVPGALPRGEQLAERLGALGVTAKTRVVLYDDSAIKSAARAWFMFRLFGHERIAILDGGWGKWSMEGRPVESDPVAPEPAKYAVGARRPIVRSKADILANIDAGEEQVVDARDADRFTGATIDTVHGLPGGHIPGARNLFFRDLFRDDGTYRPIPELRAAVAKAGLDPDRPIVASCGSGMTASVVLFALHLIGRDDFALYDGSWAEWGADPDTPKETGPAS</sequence>
<dbReference type="SMART" id="SM00450">
    <property type="entry name" value="RHOD"/>
    <property type="match status" value="2"/>
</dbReference>
<dbReference type="PANTHER" id="PTHR11364">
    <property type="entry name" value="THIOSULFATE SULFERTANSFERASE"/>
    <property type="match status" value="1"/>
</dbReference>
<gene>
    <name evidence="4" type="ORF">GRI47_08125</name>
</gene>
<dbReference type="Proteomes" id="UP000430272">
    <property type="component" value="Unassembled WGS sequence"/>
</dbReference>
<dbReference type="FunFam" id="3.40.250.10:FF:000015">
    <property type="entry name" value="Sulfurtransferase"/>
    <property type="match status" value="1"/>
</dbReference>
<dbReference type="AlphaFoldDB" id="A0A844Y9M6"/>
<dbReference type="InterPro" id="IPR001763">
    <property type="entry name" value="Rhodanese-like_dom"/>
</dbReference>
<evidence type="ECO:0000313" key="4">
    <source>
        <dbReference type="EMBL" id="MXO53973.1"/>
    </source>
</evidence>
<keyword evidence="1 4" id="KW-0808">Transferase</keyword>
<dbReference type="PROSITE" id="PS00380">
    <property type="entry name" value="RHODANESE_1"/>
    <property type="match status" value="1"/>
</dbReference>
<name>A0A844Y9M6_9SPHN</name>
<dbReference type="CDD" id="cd01449">
    <property type="entry name" value="TST_Repeat_2"/>
    <property type="match status" value="1"/>
</dbReference>
<accession>A0A844Y9M6</accession>
<dbReference type="CDD" id="cd01448">
    <property type="entry name" value="TST_Repeat_1"/>
    <property type="match status" value="1"/>
</dbReference>
<dbReference type="InterPro" id="IPR001307">
    <property type="entry name" value="Thiosulphate_STrfase_CS"/>
</dbReference>
<dbReference type="InterPro" id="IPR045078">
    <property type="entry name" value="TST/MPST-like"/>
</dbReference>
<organism evidence="4 5">
    <name type="scientific">Qipengyuania pelagi</name>
    <dbReference type="NCBI Taxonomy" id="994320"/>
    <lineage>
        <taxon>Bacteria</taxon>
        <taxon>Pseudomonadati</taxon>
        <taxon>Pseudomonadota</taxon>
        <taxon>Alphaproteobacteria</taxon>
        <taxon>Sphingomonadales</taxon>
        <taxon>Erythrobacteraceae</taxon>
        <taxon>Qipengyuania</taxon>
    </lineage>
</organism>
<evidence type="ECO:0000313" key="5">
    <source>
        <dbReference type="Proteomes" id="UP000430272"/>
    </source>
</evidence>
<dbReference type="SUPFAM" id="SSF52821">
    <property type="entry name" value="Rhodanese/Cell cycle control phosphatase"/>
    <property type="match status" value="2"/>
</dbReference>
<dbReference type="RefSeq" id="WP_160660770.1">
    <property type="nucleotide sequence ID" value="NZ_BAABDV010000001.1"/>
</dbReference>
<evidence type="ECO:0000259" key="3">
    <source>
        <dbReference type="PROSITE" id="PS50206"/>
    </source>
</evidence>
<evidence type="ECO:0000256" key="1">
    <source>
        <dbReference type="ARBA" id="ARBA00022679"/>
    </source>
</evidence>
<keyword evidence="5" id="KW-1185">Reference proteome</keyword>
<dbReference type="EMBL" id="WTYD01000001">
    <property type="protein sequence ID" value="MXO53973.1"/>
    <property type="molecule type" value="Genomic_DNA"/>
</dbReference>
<dbReference type="OrthoDB" id="9781034at2"/>
<feature type="domain" description="Rhodanese" evidence="3">
    <location>
        <begin position="15"/>
        <end position="132"/>
    </location>
</feature>
<feature type="domain" description="Rhodanese" evidence="3">
    <location>
        <begin position="162"/>
        <end position="276"/>
    </location>
</feature>
<dbReference type="InterPro" id="IPR036873">
    <property type="entry name" value="Rhodanese-like_dom_sf"/>
</dbReference>
<dbReference type="PANTHER" id="PTHR11364:SF27">
    <property type="entry name" value="SULFURTRANSFERASE"/>
    <property type="match status" value="1"/>
</dbReference>
<dbReference type="Gene3D" id="3.40.250.10">
    <property type="entry name" value="Rhodanese-like domain"/>
    <property type="match status" value="2"/>
</dbReference>
<evidence type="ECO:0000256" key="2">
    <source>
        <dbReference type="ARBA" id="ARBA00022737"/>
    </source>
</evidence>